<evidence type="ECO:0000256" key="7">
    <source>
        <dbReference type="SAM" id="Phobius"/>
    </source>
</evidence>
<dbReference type="RefSeq" id="WP_033675365.1">
    <property type="nucleotide sequence ID" value="NZ_JOTM01000014.1"/>
</dbReference>
<evidence type="ECO:0000256" key="6">
    <source>
        <dbReference type="ARBA" id="ARBA00023136"/>
    </source>
</evidence>
<evidence type="ECO:0000256" key="4">
    <source>
        <dbReference type="ARBA" id="ARBA00022692"/>
    </source>
</evidence>
<accession>A0A073KMJ1</accession>
<protein>
    <submittedName>
        <fullName evidence="10">Peptidase A24</fullName>
    </submittedName>
</protein>
<keyword evidence="5 7" id="KW-1133">Transmembrane helix</keyword>
<dbReference type="GO" id="GO:0005886">
    <property type="term" value="C:plasma membrane"/>
    <property type="evidence" value="ECO:0007669"/>
    <property type="project" value="UniProtKB-SubCell"/>
</dbReference>
<sequence>MLFYLYAFLIGMVFGSFYMVVAMRIPIGESIIFPRSYCHHCRHKLKPKELMPIISFLLQKGCCPYCKRKIPCTYMLCELVTGSVFLISACMIGMDKELLVVWTLLSLLIIITITDLLYMIIPNRILLFFTCVFVIERIFIPLFPWWDGLVGSGIIFVLLYLVQIIYPNGLGGGDVKLLALLGFIIGTKAIFITLCFASCLSLCFFGIGISLKRVTARQALPFGPFIALGTIGYLVMVYLE</sequence>
<dbReference type="GO" id="GO:0004190">
    <property type="term" value="F:aspartic-type endopeptidase activity"/>
    <property type="evidence" value="ECO:0007669"/>
    <property type="project" value="InterPro"/>
</dbReference>
<dbReference type="Gene3D" id="1.20.120.1220">
    <property type="match status" value="1"/>
</dbReference>
<evidence type="ECO:0000259" key="9">
    <source>
        <dbReference type="Pfam" id="PF06750"/>
    </source>
</evidence>
<reference evidence="10 11" key="1">
    <citation type="submission" date="2014-06" db="EMBL/GenBank/DDBJ databases">
        <title>Draft genome sequence of Bacillus gaemokensis JCM 15801 (MCCC 1A00707).</title>
        <authorList>
            <person name="Lai Q."/>
            <person name="Liu Y."/>
            <person name="Shao Z."/>
        </authorList>
    </citation>
    <scope>NUCLEOTIDE SEQUENCE [LARGE SCALE GENOMIC DNA]</scope>
    <source>
        <strain evidence="10 11">JCM 15801</strain>
    </source>
</reference>
<feature type="transmembrane region" description="Helical" evidence="7">
    <location>
        <begin position="178"/>
        <end position="207"/>
    </location>
</feature>
<dbReference type="Pfam" id="PF06750">
    <property type="entry name" value="A24_N_bact"/>
    <property type="match status" value="1"/>
</dbReference>
<comment type="subcellular location">
    <subcellularLocation>
        <location evidence="1">Cell membrane</location>
        <topology evidence="1">Multi-pass membrane protein</topology>
    </subcellularLocation>
</comment>
<dbReference type="InterPro" id="IPR010627">
    <property type="entry name" value="Prepilin_pept_A24_N"/>
</dbReference>
<feature type="domain" description="Prepilin type IV endopeptidase peptidase" evidence="8">
    <location>
        <begin position="103"/>
        <end position="204"/>
    </location>
</feature>
<organism evidence="10 11">
    <name type="scientific">Bacillus gaemokensis</name>
    <dbReference type="NCBI Taxonomy" id="574375"/>
    <lineage>
        <taxon>Bacteria</taxon>
        <taxon>Bacillati</taxon>
        <taxon>Bacillota</taxon>
        <taxon>Bacilli</taxon>
        <taxon>Bacillales</taxon>
        <taxon>Bacillaceae</taxon>
        <taxon>Bacillus</taxon>
        <taxon>Bacillus cereus group</taxon>
    </lineage>
</organism>
<evidence type="ECO:0000313" key="11">
    <source>
        <dbReference type="Proteomes" id="UP000027778"/>
    </source>
</evidence>
<evidence type="ECO:0000259" key="8">
    <source>
        <dbReference type="Pfam" id="PF01478"/>
    </source>
</evidence>
<dbReference type="PANTHER" id="PTHR30487:SF0">
    <property type="entry name" value="PREPILIN LEADER PEPTIDASE_N-METHYLTRANSFERASE-RELATED"/>
    <property type="match status" value="1"/>
</dbReference>
<comment type="similarity">
    <text evidence="2">Belongs to the peptidase A24 family.</text>
</comment>
<dbReference type="Pfam" id="PF01478">
    <property type="entry name" value="Peptidase_A24"/>
    <property type="match status" value="1"/>
</dbReference>
<evidence type="ECO:0000313" key="10">
    <source>
        <dbReference type="EMBL" id="KEK23578.1"/>
    </source>
</evidence>
<keyword evidence="4 7" id="KW-0812">Transmembrane</keyword>
<dbReference type="GO" id="GO:0006465">
    <property type="term" value="P:signal peptide processing"/>
    <property type="evidence" value="ECO:0007669"/>
    <property type="project" value="TreeGrafter"/>
</dbReference>
<feature type="transmembrane region" description="Helical" evidence="7">
    <location>
        <begin position="100"/>
        <end position="118"/>
    </location>
</feature>
<dbReference type="Proteomes" id="UP000027778">
    <property type="component" value="Unassembled WGS sequence"/>
</dbReference>
<feature type="domain" description="Prepilin peptidase A24 N-terminal" evidence="9">
    <location>
        <begin position="9"/>
        <end position="90"/>
    </location>
</feature>
<dbReference type="InterPro" id="IPR000045">
    <property type="entry name" value="Prepilin_IV_endopep_pep"/>
</dbReference>
<feature type="transmembrane region" description="Helical" evidence="7">
    <location>
        <begin position="219"/>
        <end position="239"/>
    </location>
</feature>
<dbReference type="AlphaFoldDB" id="A0A073KMJ1"/>
<proteinExistence type="inferred from homology"/>
<name>A0A073KMJ1_9BACI</name>
<comment type="caution">
    <text evidence="10">The sequence shown here is derived from an EMBL/GenBank/DDBJ whole genome shotgun (WGS) entry which is preliminary data.</text>
</comment>
<dbReference type="EMBL" id="JOTM01000014">
    <property type="protein sequence ID" value="KEK23578.1"/>
    <property type="molecule type" value="Genomic_DNA"/>
</dbReference>
<dbReference type="OrthoDB" id="9789291at2"/>
<keyword evidence="11" id="KW-1185">Reference proteome</keyword>
<dbReference type="PANTHER" id="PTHR30487">
    <property type="entry name" value="TYPE 4 PREPILIN-LIKE PROTEINS LEADER PEPTIDE-PROCESSING ENZYME"/>
    <property type="match status" value="1"/>
</dbReference>
<evidence type="ECO:0000256" key="3">
    <source>
        <dbReference type="ARBA" id="ARBA00022475"/>
    </source>
</evidence>
<gene>
    <name evidence="10" type="ORF">BAGA_07575</name>
</gene>
<keyword evidence="6 7" id="KW-0472">Membrane</keyword>
<dbReference type="InterPro" id="IPR050882">
    <property type="entry name" value="Prepilin_peptidase/N-MTase"/>
</dbReference>
<evidence type="ECO:0000256" key="5">
    <source>
        <dbReference type="ARBA" id="ARBA00022989"/>
    </source>
</evidence>
<feature type="transmembrane region" description="Helical" evidence="7">
    <location>
        <begin position="74"/>
        <end position="94"/>
    </location>
</feature>
<dbReference type="eggNOG" id="COG1989">
    <property type="taxonomic scope" value="Bacteria"/>
</dbReference>
<dbReference type="STRING" id="574375.AZF08_16405"/>
<feature type="transmembrane region" description="Helical" evidence="7">
    <location>
        <begin position="6"/>
        <end position="27"/>
    </location>
</feature>
<evidence type="ECO:0000256" key="2">
    <source>
        <dbReference type="ARBA" id="ARBA00005801"/>
    </source>
</evidence>
<keyword evidence="3" id="KW-1003">Cell membrane</keyword>
<feature type="transmembrane region" description="Helical" evidence="7">
    <location>
        <begin position="149"/>
        <end position="166"/>
    </location>
</feature>
<evidence type="ECO:0000256" key="1">
    <source>
        <dbReference type="ARBA" id="ARBA00004651"/>
    </source>
</evidence>